<dbReference type="AlphaFoldDB" id="A0A845LXJ7"/>
<dbReference type="RefSeq" id="WP_161350783.1">
    <property type="nucleotide sequence ID" value="NZ_WTUX01000010.1"/>
</dbReference>
<reference evidence="1 2" key="1">
    <citation type="submission" date="2019-12" db="EMBL/GenBank/DDBJ databases">
        <title>Maritimibacter sp. nov. sp. isolated from sea sand.</title>
        <authorList>
            <person name="Kim J."/>
            <person name="Jeong S.E."/>
            <person name="Jung H.S."/>
            <person name="Jeon C.O."/>
        </authorList>
    </citation>
    <scope>NUCLEOTIDE SEQUENCE [LARGE SCALE GENOMIC DNA]</scope>
    <source>
        <strain evidence="1 2">DP07</strain>
    </source>
</reference>
<accession>A0A845LXJ7</accession>
<evidence type="ECO:0000313" key="1">
    <source>
        <dbReference type="EMBL" id="MZR12680.1"/>
    </source>
</evidence>
<dbReference type="Proteomes" id="UP000467322">
    <property type="component" value="Unassembled WGS sequence"/>
</dbReference>
<protein>
    <submittedName>
        <fullName evidence="1">Uncharacterized protein</fullName>
    </submittedName>
</protein>
<evidence type="ECO:0000313" key="2">
    <source>
        <dbReference type="Proteomes" id="UP000467322"/>
    </source>
</evidence>
<sequence length="201" mass="22977">MTDTTETTRRSYVTRNWHDYPEGGDFGTIVEAKDHDEAERLCGLEMAACLLEESNECDHCGDDMGESDTGYCDDCNARIEAGEIPADSNLNVQRLMEHYEYQWHTVDCFDLDEFIQRHERPRRRAVWVVTTNDDCGMPDGFAVGSAEEAEEIKREYIVNAWARVMDHTDDPMPGDLEEAYDELLDNGWTDSITVSECEVTI</sequence>
<comment type="caution">
    <text evidence="1">The sequence shown here is derived from an EMBL/GenBank/DDBJ whole genome shotgun (WGS) entry which is preliminary data.</text>
</comment>
<dbReference type="EMBL" id="WTUX01000010">
    <property type="protein sequence ID" value="MZR12680.1"/>
    <property type="molecule type" value="Genomic_DNA"/>
</dbReference>
<keyword evidence="2" id="KW-1185">Reference proteome</keyword>
<name>A0A845LXJ7_9RHOB</name>
<proteinExistence type="predicted"/>
<organism evidence="1 2">
    <name type="scientific">Maritimibacter harenae</name>
    <dbReference type="NCBI Taxonomy" id="2606218"/>
    <lineage>
        <taxon>Bacteria</taxon>
        <taxon>Pseudomonadati</taxon>
        <taxon>Pseudomonadota</taxon>
        <taxon>Alphaproteobacteria</taxon>
        <taxon>Rhodobacterales</taxon>
        <taxon>Roseobacteraceae</taxon>
        <taxon>Maritimibacter</taxon>
    </lineage>
</organism>
<gene>
    <name evidence="1" type="ORF">GQE99_06555</name>
</gene>